<feature type="compositionally biased region" description="Polar residues" evidence="1">
    <location>
        <begin position="135"/>
        <end position="145"/>
    </location>
</feature>
<dbReference type="EnsemblProtists" id="PYU1_T009701">
    <property type="protein sequence ID" value="PYU1_T009701"/>
    <property type="gene ID" value="PYU1_G009683"/>
</dbReference>
<feature type="compositionally biased region" description="Low complexity" evidence="1">
    <location>
        <begin position="154"/>
        <end position="170"/>
    </location>
</feature>
<feature type="compositionally biased region" description="Low complexity" evidence="1">
    <location>
        <begin position="15"/>
        <end position="24"/>
    </location>
</feature>
<reference evidence="4" key="2">
    <citation type="submission" date="2010-04" db="EMBL/GenBank/DDBJ databases">
        <authorList>
            <person name="Buell R."/>
            <person name="Hamilton J."/>
            <person name="Hostetler J."/>
        </authorList>
    </citation>
    <scope>NUCLEOTIDE SEQUENCE [LARGE SCALE GENOMIC DNA]</scope>
    <source>
        <strain evidence="4">DAOM:BR144</strain>
    </source>
</reference>
<evidence type="ECO:0000313" key="3">
    <source>
        <dbReference type="EnsemblProtists" id="PYU1_T009701"/>
    </source>
</evidence>
<proteinExistence type="predicted"/>
<dbReference type="InParanoid" id="K3WXK3"/>
<reference evidence="4" key="1">
    <citation type="journal article" date="2010" name="Genome Biol.">
        <title>Genome sequence of the necrotrophic plant pathogen Pythium ultimum reveals original pathogenicity mechanisms and effector repertoire.</title>
        <authorList>
            <person name="Levesque C.A."/>
            <person name="Brouwer H."/>
            <person name="Cano L."/>
            <person name="Hamilton J.P."/>
            <person name="Holt C."/>
            <person name="Huitema E."/>
            <person name="Raffaele S."/>
            <person name="Robideau G.P."/>
            <person name="Thines M."/>
            <person name="Win J."/>
            <person name="Zerillo M.M."/>
            <person name="Beakes G.W."/>
            <person name="Boore J.L."/>
            <person name="Busam D."/>
            <person name="Dumas B."/>
            <person name="Ferriera S."/>
            <person name="Fuerstenberg S.I."/>
            <person name="Gachon C.M."/>
            <person name="Gaulin E."/>
            <person name="Govers F."/>
            <person name="Grenville-Briggs L."/>
            <person name="Horner N."/>
            <person name="Hostetler J."/>
            <person name="Jiang R.H."/>
            <person name="Johnson J."/>
            <person name="Krajaejun T."/>
            <person name="Lin H."/>
            <person name="Meijer H.J."/>
            <person name="Moore B."/>
            <person name="Morris P."/>
            <person name="Phuntmart V."/>
            <person name="Puiu D."/>
            <person name="Shetty J."/>
            <person name="Stajich J.E."/>
            <person name="Tripathy S."/>
            <person name="Wawra S."/>
            <person name="van West P."/>
            <person name="Whitty B.R."/>
            <person name="Coutinho P.M."/>
            <person name="Henrissat B."/>
            <person name="Martin F."/>
            <person name="Thomas P.D."/>
            <person name="Tyler B.M."/>
            <person name="De Vries R.P."/>
            <person name="Kamoun S."/>
            <person name="Yandell M."/>
            <person name="Tisserat N."/>
            <person name="Buell C.R."/>
        </authorList>
    </citation>
    <scope>NUCLEOTIDE SEQUENCE</scope>
    <source>
        <strain evidence="4">DAOM:BR144</strain>
    </source>
</reference>
<dbReference type="Proteomes" id="UP000019132">
    <property type="component" value="Unassembled WGS sequence"/>
</dbReference>
<reference evidence="3" key="3">
    <citation type="submission" date="2015-02" db="UniProtKB">
        <authorList>
            <consortium name="EnsemblProtists"/>
        </authorList>
    </citation>
    <scope>IDENTIFICATION</scope>
    <source>
        <strain evidence="3">DAOM BR144</strain>
    </source>
</reference>
<protein>
    <submittedName>
        <fullName evidence="3">Uncharacterized protein</fullName>
    </submittedName>
</protein>
<feature type="chain" id="PRO_5003868205" evidence="2">
    <location>
        <begin position="17"/>
        <end position="198"/>
    </location>
</feature>
<evidence type="ECO:0000313" key="4">
    <source>
        <dbReference type="Proteomes" id="UP000019132"/>
    </source>
</evidence>
<sequence>CSFFFIFATPCTCATSTPAGSTQRTTDDPRRPPTQTRTRLDQRARRAPRQTTATRPPPPCADPEHSRSRAPDAPAPATPKTHPPHSRSCSLAPPAPSSSAEPTTHPCDPTSTRSTDQAIRPPTTTTTTKTKAHPHQNQTHGTAKSHSTEKKTTTTRSCCSSPPTETTTCRQPQDPTRQMRDATPQKTAPTATTPMIRC</sequence>
<accession>K3WXK3</accession>
<keyword evidence="4" id="KW-1185">Reference proteome</keyword>
<name>K3WXK3_GLOUD</name>
<keyword evidence="2" id="KW-0732">Signal</keyword>
<feature type="signal peptide" evidence="2">
    <location>
        <begin position="1"/>
        <end position="16"/>
    </location>
</feature>
<feature type="compositionally biased region" description="Low complexity" evidence="1">
    <location>
        <begin position="86"/>
        <end position="100"/>
    </location>
</feature>
<dbReference type="VEuPathDB" id="FungiDB:PYU1_G009683"/>
<dbReference type="EMBL" id="GL376615">
    <property type="status" value="NOT_ANNOTATED_CDS"/>
    <property type="molecule type" value="Genomic_DNA"/>
</dbReference>
<organism evidence="3 4">
    <name type="scientific">Globisporangium ultimum (strain ATCC 200006 / CBS 805.95 / DAOM BR144)</name>
    <name type="common">Pythium ultimum</name>
    <dbReference type="NCBI Taxonomy" id="431595"/>
    <lineage>
        <taxon>Eukaryota</taxon>
        <taxon>Sar</taxon>
        <taxon>Stramenopiles</taxon>
        <taxon>Oomycota</taxon>
        <taxon>Peronosporomycetes</taxon>
        <taxon>Pythiales</taxon>
        <taxon>Pythiaceae</taxon>
        <taxon>Globisporangium</taxon>
    </lineage>
</organism>
<dbReference type="AlphaFoldDB" id="K3WXK3"/>
<feature type="region of interest" description="Disordered" evidence="1">
    <location>
        <begin position="15"/>
        <end position="198"/>
    </location>
</feature>
<feature type="compositionally biased region" description="Low complexity" evidence="1">
    <location>
        <begin position="182"/>
        <end position="198"/>
    </location>
</feature>
<dbReference type="HOGENOM" id="CLU_1381319_0_0_1"/>
<evidence type="ECO:0000256" key="2">
    <source>
        <dbReference type="SAM" id="SignalP"/>
    </source>
</evidence>
<evidence type="ECO:0000256" key="1">
    <source>
        <dbReference type="SAM" id="MobiDB-lite"/>
    </source>
</evidence>